<feature type="signal peptide" evidence="1">
    <location>
        <begin position="1"/>
        <end position="25"/>
    </location>
</feature>
<reference evidence="3" key="1">
    <citation type="submission" date="2018-02" db="EMBL/GenBank/DDBJ databases">
        <authorList>
            <person name="O'Hara-Hanley K."/>
            <person name="Soby S."/>
        </authorList>
    </citation>
    <scope>NUCLEOTIDE SEQUENCE [LARGE SCALE GENOMIC DNA]</scope>
    <source>
        <strain evidence="3">MWU14-2602</strain>
    </source>
</reference>
<feature type="chain" id="PRO_5015664184" description="Outer membrane protein beta-barrel domain-containing protein" evidence="1">
    <location>
        <begin position="26"/>
        <end position="222"/>
    </location>
</feature>
<evidence type="ECO:0000313" key="3">
    <source>
        <dbReference type="Proteomes" id="UP000237082"/>
    </source>
</evidence>
<dbReference type="EMBL" id="PQWB01000210">
    <property type="protein sequence ID" value="POZ59942.1"/>
    <property type="molecule type" value="Genomic_DNA"/>
</dbReference>
<accession>A0A2S5DAC0</accession>
<comment type="caution">
    <text evidence="2">The sequence shown here is derived from an EMBL/GenBank/DDBJ whole genome shotgun (WGS) entry which is preliminary data.</text>
</comment>
<dbReference type="AlphaFoldDB" id="A0A2S5DAC0"/>
<name>A0A2S5DAC0_9NEIS</name>
<dbReference type="Proteomes" id="UP000237082">
    <property type="component" value="Unassembled WGS sequence"/>
</dbReference>
<evidence type="ECO:0008006" key="4">
    <source>
        <dbReference type="Google" id="ProtNLM"/>
    </source>
</evidence>
<gene>
    <name evidence="2" type="ORF">C2I19_21555</name>
</gene>
<organism evidence="2 3">
    <name type="scientific">Chromobacterium alticapitis</name>
    <dbReference type="NCBI Taxonomy" id="2073169"/>
    <lineage>
        <taxon>Bacteria</taxon>
        <taxon>Pseudomonadati</taxon>
        <taxon>Pseudomonadota</taxon>
        <taxon>Betaproteobacteria</taxon>
        <taxon>Neisseriales</taxon>
        <taxon>Chromobacteriaceae</taxon>
        <taxon>Chromobacterium</taxon>
    </lineage>
</organism>
<keyword evidence="3" id="KW-1185">Reference proteome</keyword>
<keyword evidence="1" id="KW-0732">Signal</keyword>
<proteinExistence type="predicted"/>
<evidence type="ECO:0000256" key="1">
    <source>
        <dbReference type="SAM" id="SignalP"/>
    </source>
</evidence>
<sequence>MRMKWKISMAACAALAALVHNAARAEDVFGYAKLGTGMELGVGKALDNGLGLRLGVQNSFRYKQDKTQEGTPYQLKSKPNPGLAASLDWRPIRDSGFRLSGGLTLSGKAREDLSFAANGAGNYVLNGNNYAASAVGPLSGKVEYSPLGSYLGVGWDFALPGASAWRVTTDLGAQLQFGGKATLNPASGVSAQDLAAAQQKLDHDLGGARFRLSAGVGLSYAF</sequence>
<dbReference type="Gene3D" id="2.40.160.170">
    <property type="match status" value="1"/>
</dbReference>
<protein>
    <recommendedName>
        <fullName evidence="4">Outer membrane protein beta-barrel domain-containing protein</fullName>
    </recommendedName>
</protein>
<evidence type="ECO:0000313" key="2">
    <source>
        <dbReference type="EMBL" id="POZ59942.1"/>
    </source>
</evidence>